<proteinExistence type="predicted"/>
<dbReference type="Pfam" id="PF13479">
    <property type="entry name" value="AAA_24"/>
    <property type="match status" value="1"/>
</dbReference>
<organism evidence="2 3">
    <name type="scientific">Streptomyces abikoensis</name>
    <dbReference type="NCBI Taxonomy" id="97398"/>
    <lineage>
        <taxon>Bacteria</taxon>
        <taxon>Bacillati</taxon>
        <taxon>Actinomycetota</taxon>
        <taxon>Actinomycetes</taxon>
        <taxon>Kitasatosporales</taxon>
        <taxon>Streptomycetaceae</taxon>
        <taxon>Streptomyces</taxon>
    </lineage>
</organism>
<comment type="caution">
    <text evidence="2">The sequence shown here is derived from an EMBL/GenBank/DDBJ whole genome shotgun (WGS) entry which is preliminary data.</text>
</comment>
<evidence type="ECO:0000313" key="3">
    <source>
        <dbReference type="Proteomes" id="UP001611162"/>
    </source>
</evidence>
<gene>
    <name evidence="2" type="ORF">ACH4TF_18510</name>
</gene>
<dbReference type="RefSeq" id="WP_397613326.1">
    <property type="nucleotide sequence ID" value="NZ_JBIRRB010000006.1"/>
</dbReference>
<evidence type="ECO:0000256" key="1">
    <source>
        <dbReference type="SAM" id="MobiDB-lite"/>
    </source>
</evidence>
<dbReference type="EMBL" id="JBIRRB010000006">
    <property type="protein sequence ID" value="MFI0912439.1"/>
    <property type="molecule type" value="Genomic_DNA"/>
</dbReference>
<reference evidence="2 3" key="1">
    <citation type="submission" date="2024-10" db="EMBL/GenBank/DDBJ databases">
        <title>The Natural Products Discovery Center: Release of the First 8490 Sequenced Strains for Exploring Actinobacteria Biosynthetic Diversity.</title>
        <authorList>
            <person name="Kalkreuter E."/>
            <person name="Kautsar S.A."/>
            <person name="Yang D."/>
            <person name="Bader C.D."/>
            <person name="Teijaro C.N."/>
            <person name="Fluegel L."/>
            <person name="Davis C.M."/>
            <person name="Simpson J.R."/>
            <person name="Lauterbach L."/>
            <person name="Steele A.D."/>
            <person name="Gui C."/>
            <person name="Meng S."/>
            <person name="Li G."/>
            <person name="Viehrig K."/>
            <person name="Ye F."/>
            <person name="Su P."/>
            <person name="Kiefer A.F."/>
            <person name="Nichols A."/>
            <person name="Cepeda A.J."/>
            <person name="Yan W."/>
            <person name="Fan B."/>
            <person name="Jiang Y."/>
            <person name="Adhikari A."/>
            <person name="Zheng C.-J."/>
            <person name="Schuster L."/>
            <person name="Cowan T.M."/>
            <person name="Smanski M.J."/>
            <person name="Chevrette M.G."/>
            <person name="De Carvalho L.P.S."/>
            <person name="Shen B."/>
        </authorList>
    </citation>
    <scope>NUCLEOTIDE SEQUENCE [LARGE SCALE GENOMIC DNA]</scope>
    <source>
        <strain evidence="2 3">NPDC020979</strain>
    </source>
</reference>
<protein>
    <submittedName>
        <fullName evidence="2">AAA family ATPase</fullName>
    </submittedName>
</protein>
<name>A0ABW7T4K6_9ACTN</name>
<feature type="region of interest" description="Disordered" evidence="1">
    <location>
        <begin position="325"/>
        <end position="372"/>
    </location>
</feature>
<sequence length="372" mass="40990">MSTSAAPKLRTRKPTGIIPWPKILLEGEEKSGKTWKAAEFTGSTQTGRAFWMELGEDSADEYISVPGADYEIIDHNGAYRDLLTQIEAVHAEARRAAAAGEPPVVLVIDSVSALWRMLVNWTHERARRSNAAQKKLRFDPDAEIKPAMNLWNDAHERWNRVMYLVRTMPAIVVLIARGKEVTAIDEAGNPVQGTKTWRVEAQKSLGFEVPVWVRLLRGDDNAYIVAARSLRFHVPREGKPKAIPNLGLEQLVFDLLGCTPHTQPRQAPELVGDLAQPWLKKVDKAAEKKGVPGLQELWKQVGADRALAHDEVKVIQAAIEQAAADLKKPRKMGDSLQDPTSDAAKLRAAAAAEQGVEEAPDPLQDPDAQTVG</sequence>
<keyword evidence="3" id="KW-1185">Reference proteome</keyword>
<evidence type="ECO:0000313" key="2">
    <source>
        <dbReference type="EMBL" id="MFI0912439.1"/>
    </source>
</evidence>
<accession>A0ABW7T4K6</accession>
<dbReference type="Proteomes" id="UP001611162">
    <property type="component" value="Unassembled WGS sequence"/>
</dbReference>